<dbReference type="PROSITE" id="PS50096">
    <property type="entry name" value="IQ"/>
    <property type="match status" value="1"/>
</dbReference>
<dbReference type="PANTHER" id="PTHR43033">
    <property type="entry name" value="TRNA(ILE)-LYSIDINE SYNTHASE-RELATED"/>
    <property type="match status" value="1"/>
</dbReference>
<feature type="compositionally biased region" description="Basic residues" evidence="7">
    <location>
        <begin position="477"/>
        <end position="486"/>
    </location>
</feature>
<feature type="compositionally biased region" description="Basic and acidic residues" evidence="7">
    <location>
        <begin position="487"/>
        <end position="500"/>
    </location>
</feature>
<dbReference type="InterPro" id="IPR014729">
    <property type="entry name" value="Rossmann-like_a/b/a_fold"/>
</dbReference>
<dbReference type="AlphaFoldDB" id="A0A9N8H483"/>
<evidence type="ECO:0000259" key="8">
    <source>
        <dbReference type="Pfam" id="PF01171"/>
    </source>
</evidence>
<dbReference type="GO" id="GO:0032267">
    <property type="term" value="F:tRNA(Ile)-lysidine synthase activity"/>
    <property type="evidence" value="ECO:0007669"/>
    <property type="project" value="UniProtKB-EC"/>
</dbReference>
<dbReference type="Gene3D" id="1.20.58.320">
    <property type="entry name" value="TPR-like"/>
    <property type="match status" value="1"/>
</dbReference>
<dbReference type="Pfam" id="PF01171">
    <property type="entry name" value="ATP_bind_3"/>
    <property type="match status" value="1"/>
</dbReference>
<feature type="compositionally biased region" description="Polar residues" evidence="7">
    <location>
        <begin position="413"/>
        <end position="426"/>
    </location>
</feature>
<evidence type="ECO:0000313" key="9">
    <source>
        <dbReference type="EMBL" id="CAB9501383.1"/>
    </source>
</evidence>
<dbReference type="InterPro" id="IPR011063">
    <property type="entry name" value="TilS/TtcA_N"/>
</dbReference>
<feature type="region of interest" description="Disordered" evidence="7">
    <location>
        <begin position="116"/>
        <end position="180"/>
    </location>
</feature>
<keyword evidence="3" id="KW-0819">tRNA processing</keyword>
<gene>
    <name evidence="9" type="ORF">SEMRO_107_G053840.1</name>
</gene>
<dbReference type="SUPFAM" id="SSF48452">
    <property type="entry name" value="TPR-like"/>
    <property type="match status" value="1"/>
</dbReference>
<evidence type="ECO:0000256" key="1">
    <source>
        <dbReference type="ARBA" id="ARBA00013267"/>
    </source>
</evidence>
<keyword evidence="2" id="KW-0436">Ligase</keyword>
<dbReference type="NCBIfam" id="TIGR02432">
    <property type="entry name" value="lysidine_TilS_N"/>
    <property type="match status" value="1"/>
</dbReference>
<dbReference type="InterPro" id="IPR012094">
    <property type="entry name" value="tRNA_Ile_lys_synt"/>
</dbReference>
<dbReference type="GO" id="GO:0008033">
    <property type="term" value="P:tRNA processing"/>
    <property type="evidence" value="ECO:0007669"/>
    <property type="project" value="UniProtKB-KW"/>
</dbReference>
<comment type="catalytic activity">
    <reaction evidence="6">
        <text>cytidine(34) in tRNA(Ile2) + L-lysine + ATP = lysidine(34) in tRNA(Ile2) + AMP + diphosphate + H(+)</text>
        <dbReference type="Rhea" id="RHEA:43744"/>
        <dbReference type="Rhea" id="RHEA-COMP:10625"/>
        <dbReference type="Rhea" id="RHEA-COMP:10670"/>
        <dbReference type="ChEBI" id="CHEBI:15378"/>
        <dbReference type="ChEBI" id="CHEBI:30616"/>
        <dbReference type="ChEBI" id="CHEBI:32551"/>
        <dbReference type="ChEBI" id="CHEBI:33019"/>
        <dbReference type="ChEBI" id="CHEBI:82748"/>
        <dbReference type="ChEBI" id="CHEBI:83665"/>
        <dbReference type="ChEBI" id="CHEBI:456215"/>
        <dbReference type="EC" id="6.3.4.19"/>
    </reaction>
</comment>
<dbReference type="EC" id="6.3.4.19" evidence="1"/>
<dbReference type="InterPro" id="IPR011990">
    <property type="entry name" value="TPR-like_helical_dom_sf"/>
</dbReference>
<evidence type="ECO:0000313" key="10">
    <source>
        <dbReference type="Proteomes" id="UP001153069"/>
    </source>
</evidence>
<feature type="region of interest" description="Disordered" evidence="7">
    <location>
        <begin position="389"/>
        <end position="433"/>
    </location>
</feature>
<dbReference type="CDD" id="cd01992">
    <property type="entry name" value="TilS_N"/>
    <property type="match status" value="1"/>
</dbReference>
<evidence type="ECO:0000256" key="3">
    <source>
        <dbReference type="ARBA" id="ARBA00022694"/>
    </source>
</evidence>
<dbReference type="Proteomes" id="UP001153069">
    <property type="component" value="Unassembled WGS sequence"/>
</dbReference>
<dbReference type="GO" id="GO:0005524">
    <property type="term" value="F:ATP binding"/>
    <property type="evidence" value="ECO:0007669"/>
    <property type="project" value="UniProtKB-KW"/>
</dbReference>
<keyword evidence="10" id="KW-1185">Reference proteome</keyword>
<keyword evidence="5" id="KW-0067">ATP-binding</keyword>
<feature type="compositionally biased region" description="Polar residues" evidence="7">
    <location>
        <begin position="164"/>
        <end position="173"/>
    </location>
</feature>
<dbReference type="Pfam" id="PF06041">
    <property type="entry name" value="DUF924"/>
    <property type="match status" value="1"/>
</dbReference>
<evidence type="ECO:0000256" key="2">
    <source>
        <dbReference type="ARBA" id="ARBA00022598"/>
    </source>
</evidence>
<dbReference type="Gene3D" id="3.40.50.620">
    <property type="entry name" value="HUPs"/>
    <property type="match status" value="1"/>
</dbReference>
<dbReference type="EMBL" id="CAICTM010000106">
    <property type="protein sequence ID" value="CAB9501383.1"/>
    <property type="molecule type" value="Genomic_DNA"/>
</dbReference>
<organism evidence="9 10">
    <name type="scientific">Seminavis robusta</name>
    <dbReference type="NCBI Taxonomy" id="568900"/>
    <lineage>
        <taxon>Eukaryota</taxon>
        <taxon>Sar</taxon>
        <taxon>Stramenopiles</taxon>
        <taxon>Ochrophyta</taxon>
        <taxon>Bacillariophyta</taxon>
        <taxon>Bacillariophyceae</taxon>
        <taxon>Bacillariophycidae</taxon>
        <taxon>Naviculales</taxon>
        <taxon>Naviculaceae</taxon>
        <taxon>Seminavis</taxon>
    </lineage>
</organism>
<dbReference type="HAMAP" id="MF_01161">
    <property type="entry name" value="tRNA_Ile_lys_synt"/>
    <property type="match status" value="1"/>
</dbReference>
<evidence type="ECO:0000256" key="7">
    <source>
        <dbReference type="SAM" id="MobiDB-lite"/>
    </source>
</evidence>
<dbReference type="OrthoDB" id="434144at2759"/>
<dbReference type="InterPro" id="IPR010323">
    <property type="entry name" value="DUF924"/>
</dbReference>
<keyword evidence="4" id="KW-0547">Nucleotide-binding</keyword>
<name>A0A9N8H483_9STRA</name>
<feature type="compositionally biased region" description="Low complexity" evidence="7">
    <location>
        <begin position="116"/>
        <end position="125"/>
    </location>
</feature>
<evidence type="ECO:0000256" key="4">
    <source>
        <dbReference type="ARBA" id="ARBA00022741"/>
    </source>
</evidence>
<accession>A0A9N8H483</accession>
<sequence length="989" mass="111402">MTKDGTAAVSAYAPLRRNSFLEHPPRTSAQRLSTLTLGLTLVVIRFWKDAKLWKELLPLEWQRLMSVYLQKWRRGSARSITSLAQQLLAAIQEQLAPFVETLSSQSQSLLIRMATNNRNNNTHNNNTHKKTGGNNNNNKPPSRGAHASSASHSQDAPTSILCDGSSTQFSTQHQHNDNYEDRVRQNQSLIRRVLLYWFGQYDPDTAQKKLWMIAHSSGAHRAAVDSEIADLFTPLLCELATADNNNNNNTSDCRWKQWCADKDMYGYQGKLAAIIVLDQFSRHIQRHYHQQHKESTNNNLPAQDVLDKLALKTAQLLTQTHQSEIQCGMIPLPQYIFGLMPYRHASTLDSVQYVQTCVELSANLNLQLEEMTSRFRKATNRRMAVLQDEARRTGKATVPGNTVPVADDEATGTDLSSARDSTVDDNTTPKKFSDEDILETFPFQADMSDAADHPVVKTIQAFLADRGIQPVGAPKPPGKKKDNRKGRKDDGDSRRGKDSTATDDTATTTTTKASLIVSLSGGVDSMAIASVLAHLRTDLHYPHLEIVAIHIDYANRPESKAEAEFVERYCHELGIRFVVRRIEEVTRGITARDEYEQRARQMRYDMYRTVADQQRQNSDGIVGVMLGHHRGDLRENVLSNAHKGCGPLDLSGMTPVSQNDGVTIYRPLLPLEKKAVYDYAHRFGVPYFKDTTPHWSTRGKLRNKLLPLLEEIYGEGSMNNLSTLATESDECRSLLHAVLLKPFMDRVVRTPMGIVFETAPFIERGEFFWKFVLREVLHSAGLGMFSDKSVLSFLERVNPVHTIKQTIREGWLQCRRDYAVYLQADGRVYVLYPDSFPWRKPDSYKCFGQTYDLSETKATTVGPWIIEAELCLVENESERVALLKRKAVPSMDHFMAGYLEYYLEVPNLPTLPNNKESAFSPAPLIFSSSFDRATRPSAWKSTDDKIQDNLPLLGNSASSQGSMGLQADNPMSLVRITLDRRSSSKGSVK</sequence>
<dbReference type="SUPFAM" id="SSF52402">
    <property type="entry name" value="Adenine nucleotide alpha hydrolases-like"/>
    <property type="match status" value="1"/>
</dbReference>
<comment type="caution">
    <text evidence="9">The sequence shown here is derived from an EMBL/GenBank/DDBJ whole genome shotgun (WGS) entry which is preliminary data.</text>
</comment>
<reference evidence="9" key="1">
    <citation type="submission" date="2020-06" db="EMBL/GenBank/DDBJ databases">
        <authorList>
            <consortium name="Plant Systems Biology data submission"/>
        </authorList>
    </citation>
    <scope>NUCLEOTIDE SEQUENCE</scope>
    <source>
        <strain evidence="9">D6</strain>
    </source>
</reference>
<proteinExistence type="inferred from homology"/>
<protein>
    <recommendedName>
        <fullName evidence="1">tRNA(Ile)-lysidine synthetase</fullName>
        <ecNumber evidence="1">6.3.4.19</ecNumber>
    </recommendedName>
</protein>
<evidence type="ECO:0000256" key="5">
    <source>
        <dbReference type="ARBA" id="ARBA00022840"/>
    </source>
</evidence>
<evidence type="ECO:0000256" key="6">
    <source>
        <dbReference type="ARBA" id="ARBA00048539"/>
    </source>
</evidence>
<feature type="region of interest" description="Disordered" evidence="7">
    <location>
        <begin position="467"/>
        <end position="507"/>
    </location>
</feature>
<feature type="domain" description="tRNA(Ile)-lysidine/2-thiocytidine synthase N-terminal" evidence="8">
    <location>
        <begin position="515"/>
        <end position="693"/>
    </location>
</feature>
<dbReference type="InterPro" id="IPR012795">
    <property type="entry name" value="tRNA_Ile_lys_synt_N"/>
</dbReference>
<dbReference type="PANTHER" id="PTHR43033:SF3">
    <property type="entry name" value="TRNA(ILE)-LYSIDINE SYNTHETASE"/>
    <property type="match status" value="1"/>
</dbReference>